<dbReference type="Proteomes" id="UP000467841">
    <property type="component" value="Unassembled WGS sequence"/>
</dbReference>
<accession>A0A6D2I7T5</accession>
<dbReference type="InterPro" id="IPR043502">
    <property type="entry name" value="DNA/RNA_pol_sf"/>
</dbReference>
<name>A0A6D2I7T5_9BRAS</name>
<proteinExistence type="predicted"/>
<evidence type="ECO:0000313" key="4">
    <source>
        <dbReference type="Proteomes" id="UP000467841"/>
    </source>
</evidence>
<keyword evidence="4" id="KW-1185">Reference proteome</keyword>
<dbReference type="InterPro" id="IPR005162">
    <property type="entry name" value="Retrotrans_gag_dom"/>
</dbReference>
<dbReference type="OrthoDB" id="1305902at2759"/>
<feature type="domain" description="Retrotransposon gag" evidence="2">
    <location>
        <begin position="189"/>
        <end position="282"/>
    </location>
</feature>
<feature type="region of interest" description="Disordered" evidence="1">
    <location>
        <begin position="361"/>
        <end position="434"/>
    </location>
</feature>
<evidence type="ECO:0000259" key="2">
    <source>
        <dbReference type="Pfam" id="PF03732"/>
    </source>
</evidence>
<feature type="compositionally biased region" description="Basic and acidic residues" evidence="1">
    <location>
        <begin position="622"/>
        <end position="631"/>
    </location>
</feature>
<dbReference type="SUPFAM" id="SSF56672">
    <property type="entry name" value="DNA/RNA polymerases"/>
    <property type="match status" value="1"/>
</dbReference>
<dbReference type="EMBL" id="CACVBM020000821">
    <property type="protein sequence ID" value="CAA7023769.1"/>
    <property type="molecule type" value="Genomic_DNA"/>
</dbReference>
<protein>
    <recommendedName>
        <fullName evidence="2">Retrotransposon gag domain-containing protein</fullName>
    </recommendedName>
</protein>
<organism evidence="3 4">
    <name type="scientific">Microthlaspi erraticum</name>
    <dbReference type="NCBI Taxonomy" id="1685480"/>
    <lineage>
        <taxon>Eukaryota</taxon>
        <taxon>Viridiplantae</taxon>
        <taxon>Streptophyta</taxon>
        <taxon>Embryophyta</taxon>
        <taxon>Tracheophyta</taxon>
        <taxon>Spermatophyta</taxon>
        <taxon>Magnoliopsida</taxon>
        <taxon>eudicotyledons</taxon>
        <taxon>Gunneridae</taxon>
        <taxon>Pentapetalae</taxon>
        <taxon>rosids</taxon>
        <taxon>malvids</taxon>
        <taxon>Brassicales</taxon>
        <taxon>Brassicaceae</taxon>
        <taxon>Coluteocarpeae</taxon>
        <taxon>Microthlaspi</taxon>
    </lineage>
</organism>
<feature type="compositionally biased region" description="Low complexity" evidence="1">
    <location>
        <begin position="361"/>
        <end position="370"/>
    </location>
</feature>
<dbReference type="Gene3D" id="3.10.10.10">
    <property type="entry name" value="HIV Type 1 Reverse Transcriptase, subunit A, domain 1"/>
    <property type="match status" value="1"/>
</dbReference>
<comment type="caution">
    <text evidence="3">The sequence shown here is derived from an EMBL/GenBank/DDBJ whole genome shotgun (WGS) entry which is preliminary data.</text>
</comment>
<feature type="compositionally biased region" description="Low complexity" evidence="1">
    <location>
        <begin position="420"/>
        <end position="432"/>
    </location>
</feature>
<dbReference type="PANTHER" id="PTHR33067">
    <property type="entry name" value="RNA-DIRECTED DNA POLYMERASE-RELATED"/>
    <property type="match status" value="1"/>
</dbReference>
<gene>
    <name evidence="3" type="ORF">MERR_LOCUS11004</name>
</gene>
<dbReference type="CDD" id="cd00303">
    <property type="entry name" value="retropepsin_like"/>
    <property type="match status" value="1"/>
</dbReference>
<evidence type="ECO:0000313" key="3">
    <source>
        <dbReference type="EMBL" id="CAA7023769.1"/>
    </source>
</evidence>
<reference evidence="3" key="1">
    <citation type="submission" date="2020-01" db="EMBL/GenBank/DDBJ databases">
        <authorList>
            <person name="Mishra B."/>
        </authorList>
    </citation>
    <scope>NUCLEOTIDE SEQUENCE [LARGE SCALE GENOMIC DNA]</scope>
</reference>
<feature type="compositionally biased region" description="Polar residues" evidence="1">
    <location>
        <begin position="379"/>
        <end position="396"/>
    </location>
</feature>
<feature type="compositionally biased region" description="Polar residues" evidence="1">
    <location>
        <begin position="406"/>
        <end position="419"/>
    </location>
</feature>
<dbReference type="Pfam" id="PF03732">
    <property type="entry name" value="Retrotrans_gag"/>
    <property type="match status" value="1"/>
</dbReference>
<dbReference type="InterPro" id="IPR021109">
    <property type="entry name" value="Peptidase_aspartic_dom_sf"/>
</dbReference>
<sequence>MPTRRTRSNKLEELLNLTNQELAHLERTNRKAKKPVEMVNHIVLIRGEDGLLFDPEGNRYNEQGQKLDAAGNVIPEPAVDPAAPNPPPLNQAAPIQPAAFQPALPNEGAGEQRTLGDHNRPDFFYANRSAIRPPPFQRNNFELKPSYYTLVGLQPFHPTEKPMDHIENFEDLASSIKADGVSMDYLLCKLFPYSLAGDAAYWLKQLQPGSLTNWEDTKKAFLNNFYDDAMSEEARNNISTFRQGPTEAFKAAWVRFRSYQRDCPHHGFSEIQLLGTFFRGIDWQYQMALDAASNGNFNTRYPHQAYQLIENLASSNSTKNADLERKKLVQFANEVETFEPPEEDREEEDVNFVSGIGFQGQRFGNQQGNRGYNGGGQRSSYAGNQNSSGYTKSQYQKPDYLKSDYQKPSSSNSYTRTYGSSSYQSPPAQAPDSEVKSMLEQLLEGQQKMTMNFYGKMDAMYQDLHGKIDALNIHVKKLDTQVAQTADSVKRQEGYLPGRTDANPKHNCSAISLRSGKVLQPVLKKGPNLEQIVELQEIEDEDFAATDLASGDAEELRRSTQNLQVSTDTEELCRATQEDASTFDGRLSTEGVDTNTEGSTPRTCVDRHTTCVGRCKSQTATKRSENAEKVQESVYKPKVPFPKPPKKSKQELEDAKCKAIMDKLVIEIPLIDAIRMTPVIRRYVKRMVTKNLSLEQGVMMISEQVSDVIQNRIPEKLSDPGSFVLDCTIFSDRFKRCLCDLGSSVNLMPHSVALSLGMTDFKPTHISLILADRSVRIPEGIIEDVPIKVGDCMIPTDFVVLEYGEEPKDPLILGRPFLATAGAIIDVRKGSIALNVGDLVMTFDMDRLMTRPLIDGQTFYVDVLTDFAEEVFKEMHPADPLERALTTSTKEAEYLDDTAAGYVKMLDTCAHVMGLVAQEELVVTATQAKLGDWSEEKAPKIELKQLPAGLRYAFLGPNSTYPVIVNASLNNAELTLLLSKLRTFRKALGYSLDDIAGISPDLCMHRIHLEEDTKATIEHQRRLNPNLKEVVKKEIMKLLEAGIIYPISDSAWANPVHVVPKKGGVTVVKNEKNELIPSRTVTRHRMCINYRKLNAATRKDHFHCPLLIRCWKG</sequence>
<dbReference type="PANTHER" id="PTHR33067:SF9">
    <property type="entry name" value="RNA-DIRECTED DNA POLYMERASE"/>
    <property type="match status" value="1"/>
</dbReference>
<evidence type="ECO:0000256" key="1">
    <source>
        <dbReference type="SAM" id="MobiDB-lite"/>
    </source>
</evidence>
<feature type="region of interest" description="Disordered" evidence="1">
    <location>
        <begin position="618"/>
        <end position="652"/>
    </location>
</feature>
<dbReference type="Gene3D" id="2.40.70.10">
    <property type="entry name" value="Acid Proteases"/>
    <property type="match status" value="1"/>
</dbReference>
<dbReference type="AlphaFoldDB" id="A0A6D2I7T5"/>